<dbReference type="Pfam" id="PF08240">
    <property type="entry name" value="ADH_N"/>
    <property type="match status" value="1"/>
</dbReference>
<dbReference type="STRING" id="218821.SAMN05421837_102446"/>
<reference evidence="5" key="1">
    <citation type="submission" date="2016-10" db="EMBL/GenBank/DDBJ databases">
        <authorList>
            <person name="Varghese N."/>
            <person name="Submissions S."/>
        </authorList>
    </citation>
    <scope>NUCLEOTIDE SEQUENCE [LARGE SCALE GENOMIC DNA]</scope>
    <source>
        <strain evidence="5">DSM 44654</strain>
    </source>
</reference>
<dbReference type="Proteomes" id="UP000198878">
    <property type="component" value="Unassembled WGS sequence"/>
</dbReference>
<name>A0A1H5QEN3_9PSEU</name>
<dbReference type="PANTHER" id="PTHR48106">
    <property type="entry name" value="QUINONE OXIDOREDUCTASE PIG3-RELATED"/>
    <property type="match status" value="1"/>
</dbReference>
<dbReference type="EMBL" id="FNUJ01000002">
    <property type="protein sequence ID" value="SEF23848.1"/>
    <property type="molecule type" value="Genomic_DNA"/>
</dbReference>
<dbReference type="Pfam" id="PF13602">
    <property type="entry name" value="ADH_zinc_N_2"/>
    <property type="match status" value="1"/>
</dbReference>
<keyword evidence="5" id="KW-1185">Reference proteome</keyword>
<evidence type="ECO:0000256" key="1">
    <source>
        <dbReference type="ARBA" id="ARBA00022857"/>
    </source>
</evidence>
<evidence type="ECO:0000256" key="2">
    <source>
        <dbReference type="ARBA" id="ARBA00023002"/>
    </source>
</evidence>
<organism evidence="4 5">
    <name type="scientific">Amycolatopsis pretoriensis</name>
    <dbReference type="NCBI Taxonomy" id="218821"/>
    <lineage>
        <taxon>Bacteria</taxon>
        <taxon>Bacillati</taxon>
        <taxon>Actinomycetota</taxon>
        <taxon>Actinomycetes</taxon>
        <taxon>Pseudonocardiales</taxon>
        <taxon>Pseudonocardiaceae</taxon>
        <taxon>Amycolatopsis</taxon>
    </lineage>
</organism>
<dbReference type="GO" id="GO:0070402">
    <property type="term" value="F:NADPH binding"/>
    <property type="evidence" value="ECO:0007669"/>
    <property type="project" value="TreeGrafter"/>
</dbReference>
<accession>A0A1H5QEN3</accession>
<dbReference type="GO" id="GO:0003960">
    <property type="term" value="F:quinone reductase (NADPH) activity"/>
    <property type="evidence" value="ECO:0007669"/>
    <property type="project" value="TreeGrafter"/>
</dbReference>
<dbReference type="PANTHER" id="PTHR48106:SF7">
    <property type="entry name" value="DEHYDROGENASE, ZINC-CONTAINING, PUTATIVE (AFU_ORTHOLOGUE AFUA_5G10220)-RELATED"/>
    <property type="match status" value="1"/>
</dbReference>
<evidence type="ECO:0000259" key="3">
    <source>
        <dbReference type="SMART" id="SM00829"/>
    </source>
</evidence>
<proteinExistence type="predicted"/>
<keyword evidence="1" id="KW-0521">NADP</keyword>
<dbReference type="RefSeq" id="WP_086675096.1">
    <property type="nucleotide sequence ID" value="NZ_FNUJ01000002.1"/>
</dbReference>
<dbReference type="OrthoDB" id="3727682at2"/>
<dbReference type="InterPro" id="IPR002364">
    <property type="entry name" value="Quin_OxRdtase/zeta-crystal_CS"/>
</dbReference>
<dbReference type="SMART" id="SM00829">
    <property type="entry name" value="PKS_ER"/>
    <property type="match status" value="1"/>
</dbReference>
<protein>
    <submittedName>
        <fullName evidence="4">NADPH:quinone reductase</fullName>
    </submittedName>
</protein>
<dbReference type="AlphaFoldDB" id="A0A1H5QEN3"/>
<gene>
    <name evidence="4" type="ORF">SAMN05421837_102446</name>
</gene>
<dbReference type="CDD" id="cd05289">
    <property type="entry name" value="MDR_like_2"/>
    <property type="match status" value="1"/>
</dbReference>
<dbReference type="SUPFAM" id="SSF50129">
    <property type="entry name" value="GroES-like"/>
    <property type="match status" value="1"/>
</dbReference>
<dbReference type="InterPro" id="IPR013154">
    <property type="entry name" value="ADH-like_N"/>
</dbReference>
<dbReference type="Gene3D" id="3.40.50.720">
    <property type="entry name" value="NAD(P)-binding Rossmann-like Domain"/>
    <property type="match status" value="1"/>
</dbReference>
<dbReference type="SUPFAM" id="SSF51735">
    <property type="entry name" value="NAD(P)-binding Rossmann-fold domains"/>
    <property type="match status" value="1"/>
</dbReference>
<evidence type="ECO:0000313" key="4">
    <source>
        <dbReference type="EMBL" id="SEF23848.1"/>
    </source>
</evidence>
<feature type="domain" description="Enoyl reductase (ER)" evidence="3">
    <location>
        <begin position="11"/>
        <end position="301"/>
    </location>
</feature>
<dbReference type="Gene3D" id="3.90.180.10">
    <property type="entry name" value="Medium-chain alcohol dehydrogenases, catalytic domain"/>
    <property type="match status" value="1"/>
</dbReference>
<dbReference type="PROSITE" id="PS01162">
    <property type="entry name" value="QOR_ZETA_CRYSTAL"/>
    <property type="match status" value="1"/>
</dbReference>
<keyword evidence="2" id="KW-0560">Oxidoreductase</keyword>
<dbReference type="GO" id="GO:0008270">
    <property type="term" value="F:zinc ion binding"/>
    <property type="evidence" value="ECO:0007669"/>
    <property type="project" value="InterPro"/>
</dbReference>
<evidence type="ECO:0000313" key="5">
    <source>
        <dbReference type="Proteomes" id="UP000198878"/>
    </source>
</evidence>
<dbReference type="InterPro" id="IPR036291">
    <property type="entry name" value="NAD(P)-bd_dom_sf"/>
</dbReference>
<sequence>MSRAVVYEEFGGPEVLQVREVPEPHAGPGEIRVRVAAAGLNPMDWGLAAHANLAAQFGVTVPSGFGYDLAGMVDEVGDGATGFSVGQRVFGGAMARAAADFAVVPTPASTLWPTPSGISDVVAATLPVAGLTAAAALAAIGLKRGDTVLIGGAAGGVGVFAVQLARLAGARVIGTASAETFDFLRELGASPVAYGPGLADRVRSFSPTAATDLFGTETASAALSLGIPPERISTIAAGPNPPGGVRATGGVDAGPAELKRITDAILSGDLVVPIAATFALERVREAVELQASRHVHGKVVLTL</sequence>
<dbReference type="InterPro" id="IPR020843">
    <property type="entry name" value="ER"/>
</dbReference>
<dbReference type="GO" id="GO:0005829">
    <property type="term" value="C:cytosol"/>
    <property type="evidence" value="ECO:0007669"/>
    <property type="project" value="TreeGrafter"/>
</dbReference>
<dbReference type="InterPro" id="IPR011032">
    <property type="entry name" value="GroES-like_sf"/>
</dbReference>
<dbReference type="GO" id="GO:0035925">
    <property type="term" value="F:mRNA 3'-UTR AU-rich region binding"/>
    <property type="evidence" value="ECO:0007669"/>
    <property type="project" value="TreeGrafter"/>
</dbReference>